<reference evidence="3" key="2">
    <citation type="submission" date="2019-10" db="EMBL/GenBank/DDBJ databases">
        <title>A de novo genome assembly of a pear dwarfing rootstock.</title>
        <authorList>
            <person name="Wang F."/>
            <person name="Wang J."/>
            <person name="Li S."/>
            <person name="Zhang Y."/>
            <person name="Fang M."/>
            <person name="Ma L."/>
            <person name="Zhao Y."/>
            <person name="Jiang S."/>
        </authorList>
    </citation>
    <scope>NUCLEOTIDE SEQUENCE [LARGE SCALE GENOMIC DNA]</scope>
</reference>
<evidence type="ECO:0000313" key="3">
    <source>
        <dbReference type="Proteomes" id="UP000327157"/>
    </source>
</evidence>
<dbReference type="AlphaFoldDB" id="A0A5N5GGK4"/>
<protein>
    <submittedName>
        <fullName evidence="2">Uncharacterized protein</fullName>
    </submittedName>
</protein>
<name>A0A5N5GGK4_9ROSA</name>
<evidence type="ECO:0000256" key="1">
    <source>
        <dbReference type="SAM" id="MobiDB-lite"/>
    </source>
</evidence>
<reference evidence="2 3" key="1">
    <citation type="submission" date="2019-09" db="EMBL/GenBank/DDBJ databases">
        <authorList>
            <person name="Ou C."/>
        </authorList>
    </citation>
    <scope>NUCLEOTIDE SEQUENCE [LARGE SCALE GENOMIC DNA]</scope>
    <source>
        <strain evidence="2">S2</strain>
        <tissue evidence="2">Leaf</tissue>
    </source>
</reference>
<dbReference type="Proteomes" id="UP000327157">
    <property type="component" value="Chromosome 9"/>
</dbReference>
<evidence type="ECO:0000313" key="2">
    <source>
        <dbReference type="EMBL" id="KAB2612981.1"/>
    </source>
</evidence>
<feature type="region of interest" description="Disordered" evidence="1">
    <location>
        <begin position="139"/>
        <end position="159"/>
    </location>
</feature>
<dbReference type="EMBL" id="SMOL01000458">
    <property type="protein sequence ID" value="KAB2612981.1"/>
    <property type="molecule type" value="Genomic_DNA"/>
</dbReference>
<organism evidence="2 3">
    <name type="scientific">Pyrus ussuriensis x Pyrus communis</name>
    <dbReference type="NCBI Taxonomy" id="2448454"/>
    <lineage>
        <taxon>Eukaryota</taxon>
        <taxon>Viridiplantae</taxon>
        <taxon>Streptophyta</taxon>
        <taxon>Embryophyta</taxon>
        <taxon>Tracheophyta</taxon>
        <taxon>Spermatophyta</taxon>
        <taxon>Magnoliopsida</taxon>
        <taxon>eudicotyledons</taxon>
        <taxon>Gunneridae</taxon>
        <taxon>Pentapetalae</taxon>
        <taxon>rosids</taxon>
        <taxon>fabids</taxon>
        <taxon>Rosales</taxon>
        <taxon>Rosaceae</taxon>
        <taxon>Amygdaloideae</taxon>
        <taxon>Maleae</taxon>
        <taxon>Pyrus</taxon>
    </lineage>
</organism>
<accession>A0A5N5GGK4</accession>
<comment type="caution">
    <text evidence="2">The sequence shown here is derived from an EMBL/GenBank/DDBJ whole genome shotgun (WGS) entry which is preliminary data.</text>
</comment>
<sequence>MLSKSTEIAKPELLTTALFFWNLGTNTFDFRMASMSLTILDMAQVFGLRPLDRTVDVIHDWALSSRPTAESLSSHPHFLHLEYNFATFKSYGTSFTAQDNLAAVVVGQDEDAADALILQEAVAEAKMRVKSRATRRTRATLVETSESEPEAQLAPTKKRTRAQTCTTSKSYIPVAEGYGEGLGKLPPCLVHYTKLPRPPLASRVTETPIPRSKKKTKTTTASIFQAHSFVETSFIVAPFEVSLTVSLPEFFKEFGQLKTKLRSFNHPFESSGLQDEH</sequence>
<gene>
    <name evidence="2" type="ORF">D8674_035297</name>
</gene>
<keyword evidence="3" id="KW-1185">Reference proteome</keyword>
<reference evidence="2 3" key="3">
    <citation type="submission" date="2019-11" db="EMBL/GenBank/DDBJ databases">
        <title>A de novo genome assembly of a pear dwarfing rootstock.</title>
        <authorList>
            <person name="Wang F."/>
            <person name="Wang J."/>
            <person name="Li S."/>
            <person name="Zhang Y."/>
            <person name="Fang M."/>
            <person name="Ma L."/>
            <person name="Zhao Y."/>
            <person name="Jiang S."/>
        </authorList>
    </citation>
    <scope>NUCLEOTIDE SEQUENCE [LARGE SCALE GENOMIC DNA]</scope>
    <source>
        <strain evidence="2">S2</strain>
        <tissue evidence="2">Leaf</tissue>
    </source>
</reference>
<proteinExistence type="predicted"/>
<dbReference type="OrthoDB" id="1632775at2759"/>